<reference evidence="1" key="2">
    <citation type="journal article" date="2022" name="Res Sq">
        <title>Comparative Genomics Reveals Insights into the Divergent Evolution of Astigmatic Mites and Household Pest Adaptations.</title>
        <authorList>
            <person name="Xiong Q."/>
            <person name="Wan A.T.-Y."/>
            <person name="Liu X.-Y."/>
            <person name="Fung C.S.-H."/>
            <person name="Xiao X."/>
            <person name="Malainual N."/>
            <person name="Hou J."/>
            <person name="Wang L."/>
            <person name="Wang M."/>
            <person name="Yang K."/>
            <person name="Cui Y."/>
            <person name="Leung E."/>
            <person name="Nong W."/>
            <person name="Shin S.-K."/>
            <person name="Au S."/>
            <person name="Jeong K.Y."/>
            <person name="Chew F.T."/>
            <person name="Hui J."/>
            <person name="Leung T.F."/>
            <person name="Tungtrongchitr A."/>
            <person name="Zhong N."/>
            <person name="Liu Z."/>
            <person name="Tsui S."/>
        </authorList>
    </citation>
    <scope>NUCLEOTIDE SEQUENCE</scope>
    <source>
        <strain evidence="1">Derf</strain>
        <tissue evidence="1">Whole organism</tissue>
    </source>
</reference>
<sequence>MKSLFSTSSTTTSMCLHLIDSIFLKQCLFFLHGIHGMFNIRTFREIKLNLTAAKYMATVFK</sequence>
<dbReference type="AlphaFoldDB" id="A0A922I4L4"/>
<organism evidence="1 2">
    <name type="scientific">Dermatophagoides farinae</name>
    <name type="common">American house dust mite</name>
    <dbReference type="NCBI Taxonomy" id="6954"/>
    <lineage>
        <taxon>Eukaryota</taxon>
        <taxon>Metazoa</taxon>
        <taxon>Ecdysozoa</taxon>
        <taxon>Arthropoda</taxon>
        <taxon>Chelicerata</taxon>
        <taxon>Arachnida</taxon>
        <taxon>Acari</taxon>
        <taxon>Acariformes</taxon>
        <taxon>Sarcoptiformes</taxon>
        <taxon>Astigmata</taxon>
        <taxon>Psoroptidia</taxon>
        <taxon>Analgoidea</taxon>
        <taxon>Pyroglyphidae</taxon>
        <taxon>Dermatophagoidinae</taxon>
        <taxon>Dermatophagoides</taxon>
    </lineage>
</organism>
<evidence type="ECO:0000313" key="1">
    <source>
        <dbReference type="EMBL" id="KAH9521098.1"/>
    </source>
</evidence>
<reference evidence="1" key="1">
    <citation type="submission" date="2013-05" db="EMBL/GenBank/DDBJ databases">
        <authorList>
            <person name="Yim A.K.Y."/>
            <person name="Chan T.F."/>
            <person name="Ji K.M."/>
            <person name="Liu X.Y."/>
            <person name="Zhou J.W."/>
            <person name="Li R.Q."/>
            <person name="Yang K.Y."/>
            <person name="Li J."/>
            <person name="Li M."/>
            <person name="Law P.T.W."/>
            <person name="Wu Y.L."/>
            <person name="Cai Z.L."/>
            <person name="Qin H."/>
            <person name="Bao Y."/>
            <person name="Leung R.K.K."/>
            <person name="Ng P.K.S."/>
            <person name="Zou J."/>
            <person name="Zhong X.J."/>
            <person name="Ran P.X."/>
            <person name="Zhong N.S."/>
            <person name="Liu Z.G."/>
            <person name="Tsui S.K.W."/>
        </authorList>
    </citation>
    <scope>NUCLEOTIDE SEQUENCE</scope>
    <source>
        <strain evidence="1">Derf</strain>
        <tissue evidence="1">Whole organism</tissue>
    </source>
</reference>
<comment type="caution">
    <text evidence="1">The sequence shown here is derived from an EMBL/GenBank/DDBJ whole genome shotgun (WGS) entry which is preliminary data.</text>
</comment>
<dbReference type="Proteomes" id="UP000790347">
    <property type="component" value="Unassembled WGS sequence"/>
</dbReference>
<keyword evidence="2" id="KW-1185">Reference proteome</keyword>
<evidence type="ECO:0000313" key="2">
    <source>
        <dbReference type="Proteomes" id="UP000790347"/>
    </source>
</evidence>
<gene>
    <name evidence="1" type="ORF">DERF_004774</name>
</gene>
<protein>
    <submittedName>
        <fullName evidence="1">Uncharacterized protein</fullName>
    </submittedName>
</protein>
<dbReference type="EMBL" id="ASGP02000002">
    <property type="protein sequence ID" value="KAH9521098.1"/>
    <property type="molecule type" value="Genomic_DNA"/>
</dbReference>
<accession>A0A922I4L4</accession>
<proteinExistence type="predicted"/>
<name>A0A922I4L4_DERFA</name>